<evidence type="ECO:0000256" key="6">
    <source>
        <dbReference type="ARBA" id="ARBA00022723"/>
    </source>
</evidence>
<keyword evidence="9" id="KW-0067">ATP-binding</keyword>
<evidence type="ECO:0000259" key="15">
    <source>
        <dbReference type="Pfam" id="PF00391"/>
    </source>
</evidence>
<dbReference type="Gene3D" id="3.30.470.20">
    <property type="entry name" value="ATP-grasp fold, B domain"/>
    <property type="match status" value="1"/>
</dbReference>
<dbReference type="Proteomes" id="UP000193355">
    <property type="component" value="Unassembled WGS sequence"/>
</dbReference>
<feature type="binding site" evidence="13">
    <location>
        <position position="762"/>
    </location>
    <ligand>
        <name>substrate</name>
    </ligand>
</feature>
<evidence type="ECO:0000256" key="13">
    <source>
        <dbReference type="PIRSR" id="PIRSR000853-2"/>
    </source>
</evidence>
<feature type="binding site" evidence="13">
    <location>
        <position position="763"/>
    </location>
    <ligand>
        <name>substrate</name>
    </ligand>
</feature>
<feature type="domain" description="Pyruvate phosphate dikinase AMP/ATP-binding" evidence="16">
    <location>
        <begin position="303"/>
        <end position="355"/>
    </location>
</feature>
<evidence type="ECO:0000256" key="3">
    <source>
        <dbReference type="ARBA" id="ARBA00011994"/>
    </source>
</evidence>
<evidence type="ECO:0000256" key="2">
    <source>
        <dbReference type="ARBA" id="ARBA00007837"/>
    </source>
</evidence>
<evidence type="ECO:0000256" key="8">
    <source>
        <dbReference type="ARBA" id="ARBA00022777"/>
    </source>
</evidence>
<dbReference type="InterPro" id="IPR008279">
    <property type="entry name" value="PEP-util_enz_mobile_dom"/>
</dbReference>
<dbReference type="Gene3D" id="3.30.1490.20">
    <property type="entry name" value="ATP-grasp fold, A domain"/>
    <property type="match status" value="1"/>
</dbReference>
<keyword evidence="5" id="KW-0808">Transferase</keyword>
<dbReference type="InterPro" id="IPR015813">
    <property type="entry name" value="Pyrv/PenolPyrv_kinase-like_dom"/>
</dbReference>
<dbReference type="GO" id="GO:0005524">
    <property type="term" value="F:ATP binding"/>
    <property type="evidence" value="ECO:0007669"/>
    <property type="project" value="UniProtKB-KW"/>
</dbReference>
<dbReference type="InterPro" id="IPR010121">
    <property type="entry name" value="Pyruvate_phosphate_dikinase"/>
</dbReference>
<dbReference type="InterPro" id="IPR002192">
    <property type="entry name" value="PPDK_AMP/ATP-bd"/>
</dbReference>
<feature type="active site" description="Proton donor" evidence="12">
    <location>
        <position position="828"/>
    </location>
</feature>
<evidence type="ECO:0000256" key="5">
    <source>
        <dbReference type="ARBA" id="ARBA00022679"/>
    </source>
</evidence>
<dbReference type="RefSeq" id="WP_085543718.1">
    <property type="nucleotide sequence ID" value="NZ_FXBB01000002.1"/>
</dbReference>
<feature type="binding site" evidence="13">
    <location>
        <position position="741"/>
    </location>
    <ligand>
        <name>substrate</name>
    </ligand>
</feature>
<feature type="domain" description="PEP-utilising enzyme mobile" evidence="15">
    <location>
        <begin position="420"/>
        <end position="500"/>
    </location>
</feature>
<dbReference type="EC" id="2.7.9.1" evidence="3"/>
<dbReference type="PROSITE" id="PS00370">
    <property type="entry name" value="PEP_ENZYMES_PHOS_SITE"/>
    <property type="match status" value="1"/>
</dbReference>
<evidence type="ECO:0000313" key="18">
    <source>
        <dbReference type="EMBL" id="SMG14675.1"/>
    </source>
</evidence>
<feature type="active site" description="Tele-phosphohistidine intermediate" evidence="12">
    <location>
        <position position="452"/>
    </location>
</feature>
<evidence type="ECO:0000256" key="11">
    <source>
        <dbReference type="ARBA" id="ARBA00032883"/>
    </source>
</evidence>
<dbReference type="InterPro" id="IPR036637">
    <property type="entry name" value="Phosphohistidine_dom_sf"/>
</dbReference>
<feature type="domain" description="Pyruvate phosphate dikinase AMP/ATP-binding" evidence="16">
    <location>
        <begin position="17"/>
        <end position="54"/>
    </location>
</feature>
<dbReference type="InterPro" id="IPR018274">
    <property type="entry name" value="PEP_util_AS"/>
</dbReference>
<dbReference type="PANTHER" id="PTHR22931:SF9">
    <property type="entry name" value="PYRUVATE, PHOSPHATE DIKINASE 1, CHLOROPLASTIC"/>
    <property type="match status" value="1"/>
</dbReference>
<name>A0A1X7IIN3_9BACT</name>
<evidence type="ECO:0000256" key="12">
    <source>
        <dbReference type="PIRSR" id="PIRSR000853-1"/>
    </source>
</evidence>
<protein>
    <recommendedName>
        <fullName evidence="4">Pyruvate, phosphate dikinase</fullName>
        <ecNumber evidence="3">2.7.9.1</ecNumber>
    </recommendedName>
    <alternativeName>
        <fullName evidence="11">Pyruvate, orthophosphate dikinase</fullName>
    </alternativeName>
</protein>
<feature type="binding site" evidence="13">
    <location>
        <position position="764"/>
    </location>
    <ligand>
        <name>substrate</name>
    </ligand>
</feature>
<sequence>MIKYVYDFSEGSSDMKALLGGKGAYLAQMVKEGLPVPSGFTVTTKACLRYLQQEKGFMDALWVDVQAALSRLEERMGKTLGSDSDPLLLSVRSGAPVSMPGMMDTVLNLGLNDETRSALAAMSGNDRFAWDSYRRFIQMFGDVVKGVAGEKFESLLDDVKRENVVTYDNQLGPDALEDLVCRYKTLYKKETGEDFPSDPMVQLKLAVEAVFDSWNTPRAKTYRKIHHMADDMGTAVNVMAMVYGNLGDDSGTGVCFSRNPADGEKKLYGEFLINAQGEDVVAGIRTPQPIAALEGVMPDIYRDLSEKVENLESRFQEMQDIEFTVERGKLYILQTRTGKRSAQAAVKIAVDMANEGLISKKTAIGRVTPDQVERLLHSQIDPGYVPEVLAQGLPASPGAAVGQIVFDPDEAVRLSDKGESVLLVRPETTPDDIHGLYAARGILTSRGGMTSHAAVVARGLGKPCVSGAEDLLIDLEGKRLIIGDRIFSEGDVLTVDGSTGRVIEGSVPLSLPSISGELETILDWSDEVSALQVWANGDTPDDAKRARSFGAKGIGLCRTEHMFMAEDRFPVMQRMVVAKELEERKAALEELRAMQKEDFMGIFREMDGLPVIVRLLDPPLHEFLPRVSELDKRIAQAEESGQDASALRKVKDRAENLREVNPMLGFRGCRLGLVYPEIYEMQIRAIFDAMSELTDVDLKVEIMMPLVQTKREMSILKEMVLSIAGEYEAGSLKYLVGTMIELPRAALRAGELAEDAEFFSFGTNDLTQTCLGLSRDDVEAKFMKDYVEKGVFKLSPFHELDRDGVGELMSIALQRGREVRPDISVGICGEHGGNPESIAFCHSIGLDYVSCSPFRVPVARIAAAWSALGLLK</sequence>
<dbReference type="SUPFAM" id="SSF56059">
    <property type="entry name" value="Glutathione synthetase ATP-binding domain-like"/>
    <property type="match status" value="1"/>
</dbReference>
<dbReference type="GO" id="GO:0050242">
    <property type="term" value="F:pyruvate, phosphate dikinase activity"/>
    <property type="evidence" value="ECO:0007669"/>
    <property type="project" value="UniProtKB-EC"/>
</dbReference>
<evidence type="ECO:0000256" key="14">
    <source>
        <dbReference type="PIRSR" id="PIRSR000853-3"/>
    </source>
</evidence>
<keyword evidence="19" id="KW-1185">Reference proteome</keyword>
<keyword evidence="6 14" id="KW-0479">Metal-binding</keyword>
<dbReference type="Pfam" id="PF01326">
    <property type="entry name" value="PPDK_N"/>
    <property type="match status" value="3"/>
</dbReference>
<dbReference type="InterPro" id="IPR040442">
    <property type="entry name" value="Pyrv_kinase-like_dom_sf"/>
</dbReference>
<evidence type="ECO:0000259" key="17">
    <source>
        <dbReference type="Pfam" id="PF02896"/>
    </source>
</evidence>
<keyword evidence="8 18" id="KW-0418">Kinase</keyword>
<dbReference type="InterPro" id="IPR000121">
    <property type="entry name" value="PEP_util_C"/>
</dbReference>
<accession>A0A1X7IIN3</accession>
<dbReference type="InterPro" id="IPR013815">
    <property type="entry name" value="ATP_grasp_subdomain_1"/>
</dbReference>
<dbReference type="GO" id="GO:0046872">
    <property type="term" value="F:metal ion binding"/>
    <property type="evidence" value="ECO:0007669"/>
    <property type="project" value="UniProtKB-KW"/>
</dbReference>
<comment type="cofactor">
    <cofactor evidence="1 14">
        <name>Mg(2+)</name>
        <dbReference type="ChEBI" id="CHEBI:18420"/>
    </cofactor>
</comment>
<keyword evidence="18" id="KW-0670">Pyruvate</keyword>
<organism evidence="18 19">
    <name type="scientific">Dethiosulfovibrio salsuginis</name>
    <dbReference type="NCBI Taxonomy" id="561720"/>
    <lineage>
        <taxon>Bacteria</taxon>
        <taxon>Thermotogati</taxon>
        <taxon>Synergistota</taxon>
        <taxon>Synergistia</taxon>
        <taxon>Synergistales</taxon>
        <taxon>Dethiosulfovibrionaceae</taxon>
        <taxon>Dethiosulfovibrio</taxon>
    </lineage>
</organism>
<dbReference type="AlphaFoldDB" id="A0A1X7IIN3"/>
<gene>
    <name evidence="18" type="ORF">SAMN06275492_102104</name>
</gene>
<evidence type="ECO:0000256" key="10">
    <source>
        <dbReference type="ARBA" id="ARBA00022842"/>
    </source>
</evidence>
<feature type="binding site" evidence="14">
    <location>
        <position position="765"/>
    </location>
    <ligand>
        <name>Mg(2+)</name>
        <dbReference type="ChEBI" id="CHEBI:18420"/>
    </ligand>
</feature>
<evidence type="ECO:0000256" key="9">
    <source>
        <dbReference type="ARBA" id="ARBA00022840"/>
    </source>
</evidence>
<dbReference type="STRING" id="561720.SAMN06275492_102104"/>
<evidence type="ECO:0000256" key="4">
    <source>
        <dbReference type="ARBA" id="ARBA00020138"/>
    </source>
</evidence>
<evidence type="ECO:0000256" key="1">
    <source>
        <dbReference type="ARBA" id="ARBA00001946"/>
    </source>
</evidence>
<evidence type="ECO:0000256" key="7">
    <source>
        <dbReference type="ARBA" id="ARBA00022741"/>
    </source>
</evidence>
<dbReference type="Gene3D" id="3.50.30.10">
    <property type="entry name" value="Phosphohistidine domain"/>
    <property type="match status" value="1"/>
</dbReference>
<dbReference type="SUPFAM" id="SSF52009">
    <property type="entry name" value="Phosphohistidine domain"/>
    <property type="match status" value="1"/>
</dbReference>
<dbReference type="Pfam" id="PF02896">
    <property type="entry name" value="PEP-utilizers_C"/>
    <property type="match status" value="1"/>
</dbReference>
<feature type="binding site" evidence="13">
    <location>
        <position position="558"/>
    </location>
    <ligand>
        <name>substrate</name>
    </ligand>
</feature>
<dbReference type="NCBIfam" id="NF004531">
    <property type="entry name" value="PRK05878.1"/>
    <property type="match status" value="1"/>
</dbReference>
<evidence type="ECO:0000259" key="16">
    <source>
        <dbReference type="Pfam" id="PF01326"/>
    </source>
</evidence>
<reference evidence="19" key="1">
    <citation type="submission" date="2017-04" db="EMBL/GenBank/DDBJ databases">
        <authorList>
            <person name="Varghese N."/>
            <person name="Submissions S."/>
        </authorList>
    </citation>
    <scope>NUCLEOTIDE SEQUENCE [LARGE SCALE GENOMIC DNA]</scope>
    <source>
        <strain evidence="19">USBA 82</strain>
    </source>
</reference>
<comment type="similarity">
    <text evidence="2">Belongs to the PEP-utilizing enzyme family.</text>
</comment>
<proteinExistence type="inferred from homology"/>
<feature type="binding site" evidence="13">
    <location>
        <position position="765"/>
    </location>
    <ligand>
        <name>substrate</name>
    </ligand>
</feature>
<feature type="binding site" evidence="14">
    <location>
        <position position="741"/>
    </location>
    <ligand>
        <name>Mg(2+)</name>
        <dbReference type="ChEBI" id="CHEBI:18420"/>
    </ligand>
</feature>
<evidence type="ECO:0000313" key="19">
    <source>
        <dbReference type="Proteomes" id="UP000193355"/>
    </source>
</evidence>
<feature type="binding site" evidence="13">
    <location>
        <position position="614"/>
    </location>
    <ligand>
        <name>substrate</name>
    </ligand>
</feature>
<keyword evidence="7" id="KW-0547">Nucleotide-binding</keyword>
<keyword evidence="10 14" id="KW-0460">Magnesium</keyword>
<dbReference type="GO" id="GO:0016301">
    <property type="term" value="F:kinase activity"/>
    <property type="evidence" value="ECO:0007669"/>
    <property type="project" value="UniProtKB-KW"/>
</dbReference>
<dbReference type="SUPFAM" id="SSF51621">
    <property type="entry name" value="Phosphoenolpyruvate/pyruvate domain"/>
    <property type="match status" value="1"/>
</dbReference>
<feature type="domain" description="Pyruvate phosphate dikinase AMP/ATP-binding" evidence="16">
    <location>
        <begin position="64"/>
        <end position="291"/>
    </location>
</feature>
<dbReference type="Gene3D" id="1.10.189.10">
    <property type="entry name" value="Pyruvate Phosphate Dikinase, domain 2"/>
    <property type="match status" value="1"/>
</dbReference>
<dbReference type="Gene3D" id="1.20.80.30">
    <property type="match status" value="1"/>
</dbReference>
<dbReference type="NCBIfam" id="TIGR01828">
    <property type="entry name" value="pyru_phos_dikin"/>
    <property type="match status" value="1"/>
</dbReference>
<dbReference type="Gene3D" id="3.20.20.60">
    <property type="entry name" value="Phosphoenolpyruvate-binding domains"/>
    <property type="match status" value="1"/>
</dbReference>
<dbReference type="PIRSF" id="PIRSF000853">
    <property type="entry name" value="PPDK"/>
    <property type="match status" value="1"/>
</dbReference>
<dbReference type="PANTHER" id="PTHR22931">
    <property type="entry name" value="PHOSPHOENOLPYRUVATE DIKINASE-RELATED"/>
    <property type="match status" value="1"/>
</dbReference>
<feature type="domain" description="PEP-utilising enzyme C-terminal" evidence="17">
    <location>
        <begin position="516"/>
        <end position="864"/>
    </location>
</feature>
<dbReference type="OrthoDB" id="9765468at2"/>
<dbReference type="Pfam" id="PF00391">
    <property type="entry name" value="PEP-utilizers"/>
    <property type="match status" value="1"/>
</dbReference>
<dbReference type="EMBL" id="FXBB01000002">
    <property type="protein sequence ID" value="SMG14675.1"/>
    <property type="molecule type" value="Genomic_DNA"/>
</dbReference>